<proteinExistence type="inferred from homology"/>
<dbReference type="Proteomes" id="UP000010469">
    <property type="component" value="Chromosome"/>
</dbReference>
<comment type="similarity">
    <text evidence="1 4">Belongs to the eukaryotic ribosomal protein eS17 family.</text>
</comment>
<organism evidence="5 6">
    <name type="scientific">Caldisphaera lagunensis (strain DSM 15908 / JCM 11604 / ANMR 0165 / IC-154)</name>
    <dbReference type="NCBI Taxonomy" id="1056495"/>
    <lineage>
        <taxon>Archaea</taxon>
        <taxon>Thermoproteota</taxon>
        <taxon>Thermoprotei</taxon>
        <taxon>Acidilobales</taxon>
        <taxon>Caldisphaeraceae</taxon>
        <taxon>Caldisphaera</taxon>
    </lineage>
</organism>
<dbReference type="PANTHER" id="PTHR10732">
    <property type="entry name" value="40S RIBOSOMAL PROTEIN S17"/>
    <property type="match status" value="1"/>
</dbReference>
<dbReference type="NCBIfam" id="NF002242">
    <property type="entry name" value="PRK01151.1"/>
    <property type="match status" value="1"/>
</dbReference>
<keyword evidence="3 4" id="KW-0687">Ribonucleoprotein</keyword>
<dbReference type="GO" id="GO:1990904">
    <property type="term" value="C:ribonucleoprotein complex"/>
    <property type="evidence" value="ECO:0007669"/>
    <property type="project" value="UniProtKB-KW"/>
</dbReference>
<dbReference type="EMBL" id="CP003378">
    <property type="protein sequence ID" value="AFZ71002.1"/>
    <property type="molecule type" value="Genomic_DNA"/>
</dbReference>
<evidence type="ECO:0000256" key="2">
    <source>
        <dbReference type="ARBA" id="ARBA00022980"/>
    </source>
</evidence>
<dbReference type="OrthoDB" id="52479at2157"/>
<dbReference type="Pfam" id="PF00833">
    <property type="entry name" value="Ribosomal_S17e"/>
    <property type="match status" value="1"/>
</dbReference>
<evidence type="ECO:0000313" key="5">
    <source>
        <dbReference type="EMBL" id="AFZ71002.1"/>
    </source>
</evidence>
<dbReference type="STRING" id="1056495.Calag_1288"/>
<dbReference type="GO" id="GO:0003735">
    <property type="term" value="F:structural constituent of ribosome"/>
    <property type="evidence" value="ECO:0007669"/>
    <property type="project" value="InterPro"/>
</dbReference>
<name>L0ACY3_CALLD</name>
<dbReference type="Gene3D" id="1.10.60.20">
    <property type="entry name" value="Ribosomal protein S17e-like"/>
    <property type="match status" value="1"/>
</dbReference>
<dbReference type="InterPro" id="IPR036401">
    <property type="entry name" value="Ribosomal_eS17_sf"/>
</dbReference>
<dbReference type="GO" id="GO:0006412">
    <property type="term" value="P:translation"/>
    <property type="evidence" value="ECO:0007669"/>
    <property type="project" value="UniProtKB-UniRule"/>
</dbReference>
<evidence type="ECO:0000313" key="6">
    <source>
        <dbReference type="Proteomes" id="UP000010469"/>
    </source>
</evidence>
<evidence type="ECO:0000256" key="4">
    <source>
        <dbReference type="HAMAP-Rule" id="MF_00511"/>
    </source>
</evidence>
<dbReference type="HAMAP" id="MF_00511">
    <property type="entry name" value="Ribosomal_eS17"/>
    <property type="match status" value="1"/>
</dbReference>
<dbReference type="GeneID" id="14212548"/>
<dbReference type="PANTHER" id="PTHR10732:SF0">
    <property type="entry name" value="40S RIBOSOMAL PROTEIN S17"/>
    <property type="match status" value="1"/>
</dbReference>
<dbReference type="InParanoid" id="L0ACY3"/>
<dbReference type="AlphaFoldDB" id="L0ACY3"/>
<dbReference type="GO" id="GO:0005840">
    <property type="term" value="C:ribosome"/>
    <property type="evidence" value="ECO:0007669"/>
    <property type="project" value="UniProtKB-KW"/>
</dbReference>
<evidence type="ECO:0000256" key="1">
    <source>
        <dbReference type="ARBA" id="ARBA00010444"/>
    </source>
</evidence>
<dbReference type="SUPFAM" id="SSF116820">
    <property type="entry name" value="Rps17e-like"/>
    <property type="match status" value="1"/>
</dbReference>
<dbReference type="HOGENOM" id="CLU_176720_2_0_2"/>
<keyword evidence="6" id="KW-1185">Reference proteome</keyword>
<dbReference type="RefSeq" id="WP_015232899.1">
    <property type="nucleotide sequence ID" value="NC_019791.1"/>
</dbReference>
<accession>L0ACY3</accession>
<sequence length="78" mass="9065">MGKVRTLMIKRLARELLKDHPDLFTEDFNMNKQVVGKITNYKSKRLRNQVAGYVTSLVKLSKKKQKIMEENIGSAQQQ</sequence>
<keyword evidence="2 4" id="KW-0689">Ribosomal protein</keyword>
<evidence type="ECO:0000256" key="3">
    <source>
        <dbReference type="ARBA" id="ARBA00023274"/>
    </source>
</evidence>
<dbReference type="eggNOG" id="arCOG01885">
    <property type="taxonomic scope" value="Archaea"/>
</dbReference>
<dbReference type="InterPro" id="IPR001210">
    <property type="entry name" value="Ribosomal_eS17"/>
</dbReference>
<protein>
    <recommendedName>
        <fullName evidence="4">Small ribosomal subunit protein eS17</fullName>
    </recommendedName>
</protein>
<dbReference type="FunCoup" id="L0ACY3">
    <property type="interactions" value="81"/>
</dbReference>
<reference evidence="6" key="1">
    <citation type="submission" date="2012-03" db="EMBL/GenBank/DDBJ databases">
        <title>Complete genome of Caldisphaera lagunensis DSM 15908.</title>
        <authorList>
            <person name="Lucas S."/>
            <person name="Copeland A."/>
            <person name="Lapidus A."/>
            <person name="Glavina del Rio T."/>
            <person name="Dalin E."/>
            <person name="Tice H."/>
            <person name="Bruce D."/>
            <person name="Goodwin L."/>
            <person name="Pitluck S."/>
            <person name="Peters L."/>
            <person name="Mikhailova N."/>
            <person name="Teshima H."/>
            <person name="Kyrpides N."/>
            <person name="Mavromatis K."/>
            <person name="Ivanova N."/>
            <person name="Brettin T."/>
            <person name="Detter J.C."/>
            <person name="Han C."/>
            <person name="Larimer F."/>
            <person name="Land M."/>
            <person name="Hauser L."/>
            <person name="Markowitz V."/>
            <person name="Cheng J.-F."/>
            <person name="Hugenholtz P."/>
            <person name="Woyke T."/>
            <person name="Wu D."/>
            <person name="Spring S."/>
            <person name="Schroeder M."/>
            <person name="Brambilla E."/>
            <person name="Klenk H.-P."/>
            <person name="Eisen J.A."/>
        </authorList>
    </citation>
    <scope>NUCLEOTIDE SEQUENCE [LARGE SCALE GENOMIC DNA]</scope>
    <source>
        <strain evidence="6">DSM 15908 / JCM 11604 / IC-154</strain>
    </source>
</reference>
<dbReference type="KEGG" id="clg:Calag_1288"/>
<gene>
    <name evidence="4" type="primary">rps17e</name>
    <name evidence="5" type="ordered locus">Calag_1288</name>
</gene>